<dbReference type="Proteomes" id="UP000724584">
    <property type="component" value="Unassembled WGS sequence"/>
</dbReference>
<comment type="caution">
    <text evidence="1">The sequence shown here is derived from an EMBL/GenBank/DDBJ whole genome shotgun (WGS) entry which is preliminary data.</text>
</comment>
<dbReference type="EMBL" id="JAGIZQ010000001">
    <property type="protein sequence ID" value="KAH6649524.1"/>
    <property type="molecule type" value="Genomic_DNA"/>
</dbReference>
<keyword evidence="2" id="KW-1185">Reference proteome</keyword>
<gene>
    <name evidence="1" type="ORF">F5144DRAFT_635132</name>
</gene>
<evidence type="ECO:0000313" key="2">
    <source>
        <dbReference type="Proteomes" id="UP000724584"/>
    </source>
</evidence>
<reference evidence="1 2" key="1">
    <citation type="journal article" date="2021" name="Nat. Commun.">
        <title>Genetic determinants of endophytism in the Arabidopsis root mycobiome.</title>
        <authorList>
            <person name="Mesny F."/>
            <person name="Miyauchi S."/>
            <person name="Thiergart T."/>
            <person name="Pickel B."/>
            <person name="Atanasova L."/>
            <person name="Karlsson M."/>
            <person name="Huettel B."/>
            <person name="Barry K.W."/>
            <person name="Haridas S."/>
            <person name="Chen C."/>
            <person name="Bauer D."/>
            <person name="Andreopoulos W."/>
            <person name="Pangilinan J."/>
            <person name="LaButti K."/>
            <person name="Riley R."/>
            <person name="Lipzen A."/>
            <person name="Clum A."/>
            <person name="Drula E."/>
            <person name="Henrissat B."/>
            <person name="Kohler A."/>
            <person name="Grigoriev I.V."/>
            <person name="Martin F.M."/>
            <person name="Hacquard S."/>
        </authorList>
    </citation>
    <scope>NUCLEOTIDE SEQUENCE [LARGE SCALE GENOMIC DNA]</scope>
    <source>
        <strain evidence="1 2">MPI-SDFR-AT-0079</strain>
    </source>
</reference>
<accession>A0ACB7PR09</accession>
<organism evidence="1 2">
    <name type="scientific">Chaetomium tenue</name>
    <dbReference type="NCBI Taxonomy" id="1854479"/>
    <lineage>
        <taxon>Eukaryota</taxon>
        <taxon>Fungi</taxon>
        <taxon>Dikarya</taxon>
        <taxon>Ascomycota</taxon>
        <taxon>Pezizomycotina</taxon>
        <taxon>Sordariomycetes</taxon>
        <taxon>Sordariomycetidae</taxon>
        <taxon>Sordariales</taxon>
        <taxon>Chaetomiaceae</taxon>
        <taxon>Chaetomium</taxon>
    </lineage>
</organism>
<protein>
    <submittedName>
        <fullName evidence="1">Uncharacterized protein</fullName>
    </submittedName>
</protein>
<sequence length="333" mass="35718">MTGRKAPIQGSANAVKKKATKASASTSTNTSNATPSARQTTTPAKKTVSKPEAGAQADNARATPRQRWADIAKPVPPLPLDTPFIQNAIAGIDLQRMETSLGRTIRVHDLHKQYGLYADNILVVLTSQNKRECDLLFAPARARKPDGATLMRIDHQGWPGVGNQAYEGAGAIGAHNKVLTALGNLVMMPQHVKFLKDNKVGSIVIGAVEDFIVRAGGSGVDPATKKLVTNCPIDWGFVVFCRVRLASDPAFRWSTAVTQGAPVPMNHCGTAARAGFEDEKKTFGKVSIGKVIGETGLEDEKGWDEADWQAGLIGKSWYTMLGDAANKVRIPWP</sequence>
<name>A0ACB7PR09_9PEZI</name>
<proteinExistence type="predicted"/>
<evidence type="ECO:0000313" key="1">
    <source>
        <dbReference type="EMBL" id="KAH6649524.1"/>
    </source>
</evidence>